<accession>A0AAJ6BIV9</accession>
<dbReference type="AlphaFoldDB" id="A0AAJ6BIV9"/>
<evidence type="ECO:0000313" key="2">
    <source>
        <dbReference type="Proteomes" id="UP001213664"/>
    </source>
</evidence>
<evidence type="ECO:0000313" key="1">
    <source>
        <dbReference type="EMBL" id="WEK38748.1"/>
    </source>
</evidence>
<proteinExistence type="predicted"/>
<organism evidence="1 2">
    <name type="scientific">Candidatus Brevundimonas colombiensis</name>
    <dbReference type="NCBI Taxonomy" id="3121376"/>
    <lineage>
        <taxon>Bacteria</taxon>
        <taxon>Pseudomonadati</taxon>
        <taxon>Pseudomonadota</taxon>
        <taxon>Alphaproteobacteria</taxon>
        <taxon>Caulobacterales</taxon>
        <taxon>Caulobacteraceae</taxon>
        <taxon>Brevundimonas</taxon>
    </lineage>
</organism>
<dbReference type="Proteomes" id="UP001213664">
    <property type="component" value="Chromosome"/>
</dbReference>
<dbReference type="EMBL" id="CP119326">
    <property type="protein sequence ID" value="WEK38748.1"/>
    <property type="molecule type" value="Genomic_DNA"/>
</dbReference>
<gene>
    <name evidence="1" type="ORF">P0Y50_09315</name>
</gene>
<reference evidence="1" key="1">
    <citation type="submission" date="2023-03" db="EMBL/GenBank/DDBJ databases">
        <title>Andean soil-derived lignocellulolytic bacterial consortium as a source of novel taxa and putative plastic-active enzymes.</title>
        <authorList>
            <person name="Diaz-Garcia L."/>
            <person name="Chuvochina M."/>
            <person name="Feuerriegel G."/>
            <person name="Bunk B."/>
            <person name="Sproer C."/>
            <person name="Streit W.R."/>
            <person name="Rodriguez L.M."/>
            <person name="Overmann J."/>
            <person name="Jimenez D.J."/>
        </authorList>
    </citation>
    <scope>NUCLEOTIDE SEQUENCE</scope>
    <source>
        <strain evidence="1">MAG 833</strain>
    </source>
</reference>
<protein>
    <submittedName>
        <fullName evidence="1">Uncharacterized protein</fullName>
    </submittedName>
</protein>
<name>A0AAJ6BIV9_9CAUL</name>
<sequence length="167" mass="17884">MASLTTPLSVRLSEDDTSFLAELEIEGAVTASDKIRGLIRQARHRAEPVDSFPVALAISHEHLAAAVRSVRVIEQDLDCHSEVAVGLMTTAEEFLALALATPRPGAATGDLARHEARLVDCAARMTEQLLRWAVTPTAPAYDPAVITHRLAGLSDLMRIVSAAQAAR</sequence>